<keyword evidence="2" id="KW-1185">Reference proteome</keyword>
<gene>
    <name evidence="1" type="primary">Contig3658.g3908</name>
    <name evidence="1" type="ORF">STYLEM_11295</name>
</gene>
<organism evidence="1 2">
    <name type="scientific">Stylonychia lemnae</name>
    <name type="common">Ciliate</name>
    <dbReference type="NCBI Taxonomy" id="5949"/>
    <lineage>
        <taxon>Eukaryota</taxon>
        <taxon>Sar</taxon>
        <taxon>Alveolata</taxon>
        <taxon>Ciliophora</taxon>
        <taxon>Intramacronucleata</taxon>
        <taxon>Spirotrichea</taxon>
        <taxon>Stichotrichia</taxon>
        <taxon>Sporadotrichida</taxon>
        <taxon>Oxytrichidae</taxon>
        <taxon>Stylonychinae</taxon>
        <taxon>Stylonychia</taxon>
    </lineage>
</organism>
<accession>A0A078AIW9</accession>
<reference evidence="1 2" key="1">
    <citation type="submission" date="2014-06" db="EMBL/GenBank/DDBJ databases">
        <authorList>
            <person name="Swart Estienne"/>
        </authorList>
    </citation>
    <scope>NUCLEOTIDE SEQUENCE [LARGE SCALE GENOMIC DNA]</scope>
    <source>
        <strain evidence="1 2">130c</strain>
    </source>
</reference>
<dbReference type="Proteomes" id="UP000039865">
    <property type="component" value="Unassembled WGS sequence"/>
</dbReference>
<sequence length="92" mass="11107">MQNTLKKKRVLRKVIVKLLNKDLKIKLDYLRWIKFYRDHREDMDKKKMYLILEPSQTKASQQLPQLAKRRYLSQVVIHVQTYGKSGISFESI</sequence>
<name>A0A078AIW9_STYLE</name>
<evidence type="ECO:0000313" key="1">
    <source>
        <dbReference type="EMBL" id="CDW82265.1"/>
    </source>
</evidence>
<dbReference type="AlphaFoldDB" id="A0A078AIW9"/>
<protein>
    <submittedName>
        <fullName evidence="1">Uncharacterized protein</fullName>
    </submittedName>
</protein>
<proteinExistence type="predicted"/>
<dbReference type="EMBL" id="CCKQ01010736">
    <property type="protein sequence ID" value="CDW82265.1"/>
    <property type="molecule type" value="Genomic_DNA"/>
</dbReference>
<dbReference type="InParanoid" id="A0A078AIW9"/>
<evidence type="ECO:0000313" key="2">
    <source>
        <dbReference type="Proteomes" id="UP000039865"/>
    </source>
</evidence>